<sequence length="314" mass="35244">MIAQHESRAENKQLDINISDMQAKLARIIEQKTVGNEDSSTLIESLSLFRREVVAKPCACTIEPSVLFVVQGTKQLLVGEQNFTYDTQHFLLNSLDMPASSQVIEASLDNPCLGLMLKIDMQLMADIIAQNGMNSPHDSPINGSSAIGAVTSDLLAPFIRLLDLLDEPEAITTLSPLIVREIHYRLLTSDLASRIWQIASSGNQANRISKAIGWLRMHYSEPLNIEELASHLQMSTTTLYHHFRKHTSMSPLQYQKWLRLNEAQRLMLNDNSGASSAAFQVGYESPSHFSREYTRLFGISPKRHIEILRKGTNQ</sequence>
<gene>
    <name evidence="4" type="ORF">CIK83_15800</name>
</gene>
<dbReference type="Pfam" id="PF12833">
    <property type="entry name" value="HTH_18"/>
    <property type="match status" value="1"/>
</dbReference>
<accession>A0A368LJC9</accession>
<evidence type="ECO:0000256" key="1">
    <source>
        <dbReference type="ARBA" id="ARBA00023015"/>
    </source>
</evidence>
<dbReference type="GO" id="GO:0003700">
    <property type="term" value="F:DNA-binding transcription factor activity"/>
    <property type="evidence" value="ECO:0007669"/>
    <property type="project" value="InterPro"/>
</dbReference>
<dbReference type="InterPro" id="IPR018060">
    <property type="entry name" value="HTH_AraC"/>
</dbReference>
<keyword evidence="1" id="KW-0805">Transcription regulation</keyword>
<dbReference type="Pfam" id="PF06719">
    <property type="entry name" value="AraC_N"/>
    <property type="match status" value="1"/>
</dbReference>
<dbReference type="PANTHER" id="PTHR43436">
    <property type="entry name" value="ARAC-FAMILY TRANSCRIPTIONAL REGULATOR"/>
    <property type="match status" value="1"/>
</dbReference>
<dbReference type="PANTHER" id="PTHR43436:SF1">
    <property type="entry name" value="TRANSCRIPTIONAL REGULATORY PROTEIN"/>
    <property type="match status" value="1"/>
</dbReference>
<organism evidence="4 5">
    <name type="scientific">Vibrio casei</name>
    <dbReference type="NCBI Taxonomy" id="673372"/>
    <lineage>
        <taxon>Bacteria</taxon>
        <taxon>Pseudomonadati</taxon>
        <taxon>Pseudomonadota</taxon>
        <taxon>Gammaproteobacteria</taxon>
        <taxon>Vibrionales</taxon>
        <taxon>Vibrionaceae</taxon>
        <taxon>Vibrio</taxon>
    </lineage>
</organism>
<evidence type="ECO:0000313" key="4">
    <source>
        <dbReference type="EMBL" id="RCS70859.1"/>
    </source>
</evidence>
<dbReference type="AlphaFoldDB" id="A0A368LJC9"/>
<dbReference type="Gene3D" id="1.10.10.60">
    <property type="entry name" value="Homeodomain-like"/>
    <property type="match status" value="1"/>
</dbReference>
<feature type="domain" description="HTH araC/xylS-type" evidence="3">
    <location>
        <begin position="209"/>
        <end position="307"/>
    </location>
</feature>
<dbReference type="OrthoDB" id="34150at2"/>
<keyword evidence="5" id="KW-1185">Reference proteome</keyword>
<name>A0A368LJC9_9VIBR</name>
<proteinExistence type="predicted"/>
<dbReference type="GeneID" id="303190389"/>
<dbReference type="Proteomes" id="UP000252479">
    <property type="component" value="Unassembled WGS sequence"/>
</dbReference>
<dbReference type="SMART" id="SM00342">
    <property type="entry name" value="HTH_ARAC"/>
    <property type="match status" value="1"/>
</dbReference>
<protein>
    <submittedName>
        <fullName evidence="4">AraC family transcriptional regulator</fullName>
    </submittedName>
</protein>
<evidence type="ECO:0000259" key="3">
    <source>
        <dbReference type="PROSITE" id="PS01124"/>
    </source>
</evidence>
<keyword evidence="2" id="KW-0804">Transcription</keyword>
<dbReference type="InterPro" id="IPR009594">
    <property type="entry name" value="Tscrpt_reg_HTH_AraC_N"/>
</dbReference>
<dbReference type="PROSITE" id="PS01124">
    <property type="entry name" value="HTH_ARAC_FAMILY_2"/>
    <property type="match status" value="1"/>
</dbReference>
<dbReference type="EMBL" id="QPGL01000002">
    <property type="protein sequence ID" value="RCS70859.1"/>
    <property type="molecule type" value="Genomic_DNA"/>
</dbReference>
<evidence type="ECO:0000313" key="5">
    <source>
        <dbReference type="Proteomes" id="UP000252479"/>
    </source>
</evidence>
<dbReference type="RefSeq" id="WP_086963049.1">
    <property type="nucleotide sequence ID" value="NZ_AP018681.1"/>
</dbReference>
<dbReference type="SUPFAM" id="SSF46689">
    <property type="entry name" value="Homeodomain-like"/>
    <property type="match status" value="2"/>
</dbReference>
<evidence type="ECO:0000256" key="2">
    <source>
        <dbReference type="ARBA" id="ARBA00023163"/>
    </source>
</evidence>
<dbReference type="GO" id="GO:0043565">
    <property type="term" value="F:sequence-specific DNA binding"/>
    <property type="evidence" value="ECO:0007669"/>
    <property type="project" value="InterPro"/>
</dbReference>
<dbReference type="InterPro" id="IPR009057">
    <property type="entry name" value="Homeodomain-like_sf"/>
</dbReference>
<comment type="caution">
    <text evidence="4">The sequence shown here is derived from an EMBL/GenBank/DDBJ whole genome shotgun (WGS) entry which is preliminary data.</text>
</comment>
<reference evidence="4 5" key="1">
    <citation type="journal article" date="2017" name="Elife">
        <title>Extensive horizontal gene transfer in cheese-associated bacteria.</title>
        <authorList>
            <person name="Bonham K.S."/>
            <person name="Wolfe B.E."/>
            <person name="Dutton R.J."/>
        </authorList>
    </citation>
    <scope>NUCLEOTIDE SEQUENCE [LARGE SCALE GENOMIC DNA]</scope>
    <source>
        <strain evidence="4 5">JB196</strain>
    </source>
</reference>